<gene>
    <name evidence="2" type="ORF">NPX13_g5316</name>
</gene>
<evidence type="ECO:0000256" key="1">
    <source>
        <dbReference type="SAM" id="MobiDB-lite"/>
    </source>
</evidence>
<reference evidence="2" key="1">
    <citation type="submission" date="2022-07" db="EMBL/GenBank/DDBJ databases">
        <title>Genome Sequence of Xylaria arbuscula.</title>
        <authorList>
            <person name="Buettner E."/>
        </authorList>
    </citation>
    <scope>NUCLEOTIDE SEQUENCE</scope>
    <source>
        <strain evidence="2">VT107</strain>
    </source>
</reference>
<feature type="region of interest" description="Disordered" evidence="1">
    <location>
        <begin position="252"/>
        <end position="338"/>
    </location>
</feature>
<feature type="compositionally biased region" description="Polar residues" evidence="1">
    <location>
        <begin position="224"/>
        <end position="236"/>
    </location>
</feature>
<accession>A0A9W8NDW2</accession>
<feature type="region of interest" description="Disordered" evidence="1">
    <location>
        <begin position="132"/>
        <end position="162"/>
    </location>
</feature>
<feature type="compositionally biased region" description="Polar residues" evidence="1">
    <location>
        <begin position="144"/>
        <end position="157"/>
    </location>
</feature>
<feature type="compositionally biased region" description="Polar residues" evidence="1">
    <location>
        <begin position="306"/>
        <end position="329"/>
    </location>
</feature>
<protein>
    <submittedName>
        <fullName evidence="2">Uncharacterized protein</fullName>
    </submittedName>
</protein>
<evidence type="ECO:0000313" key="2">
    <source>
        <dbReference type="EMBL" id="KAJ3571601.1"/>
    </source>
</evidence>
<keyword evidence="3" id="KW-1185">Reference proteome</keyword>
<dbReference type="EMBL" id="JANPWZ010000830">
    <property type="protein sequence ID" value="KAJ3571601.1"/>
    <property type="molecule type" value="Genomic_DNA"/>
</dbReference>
<comment type="caution">
    <text evidence="2">The sequence shown here is derived from an EMBL/GenBank/DDBJ whole genome shotgun (WGS) entry which is preliminary data.</text>
</comment>
<dbReference type="VEuPathDB" id="FungiDB:F4678DRAFT_415683"/>
<organism evidence="2 3">
    <name type="scientific">Xylaria arbuscula</name>
    <dbReference type="NCBI Taxonomy" id="114810"/>
    <lineage>
        <taxon>Eukaryota</taxon>
        <taxon>Fungi</taxon>
        <taxon>Dikarya</taxon>
        <taxon>Ascomycota</taxon>
        <taxon>Pezizomycotina</taxon>
        <taxon>Sordariomycetes</taxon>
        <taxon>Xylariomycetidae</taxon>
        <taxon>Xylariales</taxon>
        <taxon>Xylariaceae</taxon>
        <taxon>Xylaria</taxon>
    </lineage>
</organism>
<dbReference type="GO" id="GO:0016071">
    <property type="term" value="P:mRNA metabolic process"/>
    <property type="evidence" value="ECO:0007669"/>
    <property type="project" value="UniProtKB-ARBA"/>
</dbReference>
<dbReference type="AlphaFoldDB" id="A0A9W8NDW2"/>
<sequence>MASQKVYASENDVPTYKPNTIQSRNPKNDVASPGRRPDGGSPSFPSNALPVNIFAGSTFHASPAPSALPLPSFLGLSNEDSPATKDMTPESAHDTTPPTSESDEGSPIDELPCRHSDSPLEFFFRADRAEKAERARVRRASSANTDTGGLTFNTLMQDSPRKECNTLPKTIAHNSFRRSGIAERDSTTGIPPSELDGNTRLPVGPAFSTPYSERIRAARSSSAQTTPSSYRNVDSASSEALKRYLWTGQLTQPELQGRPASSSPSVGSSQSQSTNHTIQQPIQPHYRPTGHQHQGTYPSPDRFFPSHQNLSRETSISYAPRAQSPSTTRVHAESSPHSDHVLALEGSLRRMLKLDALG</sequence>
<dbReference type="Pfam" id="PF15365">
    <property type="entry name" value="PNRC"/>
    <property type="match status" value="1"/>
</dbReference>
<feature type="region of interest" description="Disordered" evidence="1">
    <location>
        <begin position="177"/>
        <end position="236"/>
    </location>
</feature>
<dbReference type="InterPro" id="IPR028322">
    <property type="entry name" value="PNRC-like_rgn"/>
</dbReference>
<evidence type="ECO:0000313" key="3">
    <source>
        <dbReference type="Proteomes" id="UP001148614"/>
    </source>
</evidence>
<feature type="region of interest" description="Disordered" evidence="1">
    <location>
        <begin position="1"/>
        <end position="115"/>
    </location>
</feature>
<proteinExistence type="predicted"/>
<name>A0A9W8NDW2_9PEZI</name>
<feature type="compositionally biased region" description="Low complexity" evidence="1">
    <location>
        <begin position="61"/>
        <end position="77"/>
    </location>
</feature>
<dbReference type="Proteomes" id="UP001148614">
    <property type="component" value="Unassembled WGS sequence"/>
</dbReference>
<feature type="compositionally biased region" description="Low complexity" evidence="1">
    <location>
        <begin position="261"/>
        <end position="273"/>
    </location>
</feature>